<dbReference type="InterPro" id="IPR001441">
    <property type="entry name" value="UPP_synth-like"/>
</dbReference>
<dbReference type="GO" id="GO:0016094">
    <property type="term" value="P:polyprenol biosynthetic process"/>
    <property type="evidence" value="ECO:0007669"/>
    <property type="project" value="TreeGrafter"/>
</dbReference>
<comment type="caution">
    <text evidence="3">The sequence shown here is derived from an EMBL/GenBank/DDBJ whole genome shotgun (WGS) entry which is preliminary data.</text>
</comment>
<organism evidence="3 4">
    <name type="scientific">Tetracentron sinense</name>
    <name type="common">Spur-leaf</name>
    <dbReference type="NCBI Taxonomy" id="13715"/>
    <lineage>
        <taxon>Eukaryota</taxon>
        <taxon>Viridiplantae</taxon>
        <taxon>Streptophyta</taxon>
        <taxon>Embryophyta</taxon>
        <taxon>Tracheophyta</taxon>
        <taxon>Spermatophyta</taxon>
        <taxon>Magnoliopsida</taxon>
        <taxon>Trochodendrales</taxon>
        <taxon>Trochodendraceae</taxon>
        <taxon>Tetracentron</taxon>
    </lineage>
</organism>
<dbReference type="EMBL" id="JABCRI010000002">
    <property type="protein sequence ID" value="KAF8410651.1"/>
    <property type="molecule type" value="Genomic_DNA"/>
</dbReference>
<dbReference type="AlphaFoldDB" id="A0A834ZNV2"/>
<dbReference type="Pfam" id="PF01255">
    <property type="entry name" value="Prenyltransf"/>
    <property type="match status" value="1"/>
</dbReference>
<keyword evidence="4" id="KW-1185">Reference proteome</keyword>
<dbReference type="GO" id="GO:0045547">
    <property type="term" value="F:ditrans,polycis-polyprenyl diphosphate synthase [(2E,6E)-farnesyl diphosphate specific] activity"/>
    <property type="evidence" value="ECO:0007669"/>
    <property type="project" value="TreeGrafter"/>
</dbReference>
<accession>A0A834ZNV2</accession>
<evidence type="ECO:0000313" key="3">
    <source>
        <dbReference type="EMBL" id="KAF8410651.1"/>
    </source>
</evidence>
<dbReference type="OMA" id="WQMANID"/>
<proteinExistence type="inferred from homology"/>
<dbReference type="OrthoDB" id="1698206at2759"/>
<dbReference type="InterPro" id="IPR036424">
    <property type="entry name" value="UPP_synth-like_sf"/>
</dbReference>
<dbReference type="PANTHER" id="PTHR10291">
    <property type="entry name" value="DEHYDRODOLICHYL DIPHOSPHATE SYNTHASE FAMILY MEMBER"/>
    <property type="match status" value="1"/>
</dbReference>
<dbReference type="Gene3D" id="3.40.1180.10">
    <property type="entry name" value="Decaprenyl diphosphate synthase-like"/>
    <property type="match status" value="1"/>
</dbReference>
<sequence>MDLTQKKIEGLLREESIVNLYGIRVYFVGNLKLLNKLVRLAAEEKAMAATAKTKAVLLICIAYTSTNEESYEEKCGDLNSSGACNGLIGGVGGTNIKLVDLEKHMYMAVSPDPDILIRSSWRDPAE</sequence>
<dbReference type="Proteomes" id="UP000655225">
    <property type="component" value="Unassembled WGS sequence"/>
</dbReference>
<comment type="similarity">
    <text evidence="1">Belongs to the UPP synthase family.</text>
</comment>
<gene>
    <name evidence="3" type="ORF">HHK36_003183</name>
</gene>
<evidence type="ECO:0000313" key="4">
    <source>
        <dbReference type="Proteomes" id="UP000655225"/>
    </source>
</evidence>
<dbReference type="PANTHER" id="PTHR10291:SF43">
    <property type="entry name" value="DEHYDRODOLICHYL DIPHOSPHATE SYNTHASE COMPLEX SUBUNIT DHDDS"/>
    <property type="match status" value="1"/>
</dbReference>
<reference evidence="3 4" key="1">
    <citation type="submission" date="2020-04" db="EMBL/GenBank/DDBJ databases">
        <title>Plant Genome Project.</title>
        <authorList>
            <person name="Zhang R.-G."/>
        </authorList>
    </citation>
    <scope>NUCLEOTIDE SEQUENCE [LARGE SCALE GENOMIC DNA]</scope>
    <source>
        <strain evidence="3">YNK0</strain>
        <tissue evidence="3">Leaf</tissue>
    </source>
</reference>
<keyword evidence="2" id="KW-0808">Transferase</keyword>
<dbReference type="SUPFAM" id="SSF64005">
    <property type="entry name" value="Undecaprenyl diphosphate synthase"/>
    <property type="match status" value="1"/>
</dbReference>
<dbReference type="GO" id="GO:0005783">
    <property type="term" value="C:endoplasmic reticulum"/>
    <property type="evidence" value="ECO:0007669"/>
    <property type="project" value="TreeGrafter"/>
</dbReference>
<protein>
    <submittedName>
        <fullName evidence="3">Uncharacterized protein</fullName>
    </submittedName>
</protein>
<name>A0A834ZNV2_TETSI</name>
<evidence type="ECO:0000256" key="2">
    <source>
        <dbReference type="ARBA" id="ARBA00022679"/>
    </source>
</evidence>
<evidence type="ECO:0000256" key="1">
    <source>
        <dbReference type="ARBA" id="ARBA00005432"/>
    </source>
</evidence>